<dbReference type="Proteomes" id="UP001500298">
    <property type="component" value="Unassembled WGS sequence"/>
</dbReference>
<evidence type="ECO:0000259" key="1">
    <source>
        <dbReference type="Pfam" id="PF00814"/>
    </source>
</evidence>
<dbReference type="EMBL" id="BAABJX010000070">
    <property type="protein sequence ID" value="GAA4852085.1"/>
    <property type="molecule type" value="Genomic_DNA"/>
</dbReference>
<dbReference type="NCBIfam" id="TIGR03725">
    <property type="entry name" value="T6A_YeaZ"/>
    <property type="match status" value="1"/>
</dbReference>
<dbReference type="SUPFAM" id="SSF53067">
    <property type="entry name" value="Actin-like ATPase domain"/>
    <property type="match status" value="2"/>
</dbReference>
<dbReference type="PANTHER" id="PTHR11735:SF11">
    <property type="entry name" value="TRNA THREONYLCARBAMOYLADENOSINE BIOSYNTHESIS PROTEIN TSAB"/>
    <property type="match status" value="1"/>
</dbReference>
<protein>
    <submittedName>
        <fullName evidence="2">tRNA (Adenosine(37)-N6)-threonylcarbamoyltransferase complex dimerization subunit type 1 TsaB</fullName>
    </submittedName>
</protein>
<dbReference type="RefSeq" id="WP_345375248.1">
    <property type="nucleotide sequence ID" value="NZ_BAABJX010000070.1"/>
</dbReference>
<dbReference type="Gene3D" id="3.30.420.40">
    <property type="match status" value="2"/>
</dbReference>
<dbReference type="InterPro" id="IPR000905">
    <property type="entry name" value="Gcp-like_dom"/>
</dbReference>
<dbReference type="InterPro" id="IPR043129">
    <property type="entry name" value="ATPase_NBD"/>
</dbReference>
<proteinExistence type="predicted"/>
<name>A0ABP9DM74_9BACT</name>
<evidence type="ECO:0000313" key="3">
    <source>
        <dbReference type="Proteomes" id="UP001500298"/>
    </source>
</evidence>
<accession>A0ABP9DM74</accession>
<comment type="caution">
    <text evidence="2">The sequence shown here is derived from an EMBL/GenBank/DDBJ whole genome shotgun (WGS) entry which is preliminary data.</text>
</comment>
<sequence>MILSIDTSTTVCSVALHSVDGALISFYELHLEYSHSEYLNQMIEQVLQNARLQMSDLAAIAISEGPGSYTGLRIGTATAKGLCYALDIPLIAVGTLEAMAKEVSPYYGKGTLLCPMIDARRMEVYTALYDHTLHIVKEVHPKVMEEGAFAQEMEKYQLVYFGNGAEKCQPILSTGNSYYVKDIVPSAKQIGILAVEKFKKEDFKDVAYFEPFYLKEFRTNPSKKNPLGKR</sequence>
<gene>
    <name evidence="2" type="primary">tsaB</name>
    <name evidence="2" type="ORF">GCM10023331_40750</name>
</gene>
<dbReference type="PANTHER" id="PTHR11735">
    <property type="entry name" value="TRNA N6-ADENOSINE THREONYLCARBAMOYLTRANSFERASE"/>
    <property type="match status" value="1"/>
</dbReference>
<dbReference type="CDD" id="cd24032">
    <property type="entry name" value="ASKHA_NBD_TsaB"/>
    <property type="match status" value="1"/>
</dbReference>
<dbReference type="InterPro" id="IPR022496">
    <property type="entry name" value="T6A_TsaB"/>
</dbReference>
<evidence type="ECO:0000313" key="2">
    <source>
        <dbReference type="EMBL" id="GAA4852085.1"/>
    </source>
</evidence>
<organism evidence="2 3">
    <name type="scientific">Algivirga pacifica</name>
    <dbReference type="NCBI Taxonomy" id="1162670"/>
    <lineage>
        <taxon>Bacteria</taxon>
        <taxon>Pseudomonadati</taxon>
        <taxon>Bacteroidota</taxon>
        <taxon>Cytophagia</taxon>
        <taxon>Cytophagales</taxon>
        <taxon>Flammeovirgaceae</taxon>
        <taxon>Algivirga</taxon>
    </lineage>
</organism>
<keyword evidence="3" id="KW-1185">Reference proteome</keyword>
<reference evidence="3" key="1">
    <citation type="journal article" date="2019" name="Int. J. Syst. Evol. Microbiol.">
        <title>The Global Catalogue of Microorganisms (GCM) 10K type strain sequencing project: providing services to taxonomists for standard genome sequencing and annotation.</title>
        <authorList>
            <consortium name="The Broad Institute Genomics Platform"/>
            <consortium name="The Broad Institute Genome Sequencing Center for Infectious Disease"/>
            <person name="Wu L."/>
            <person name="Ma J."/>
        </authorList>
    </citation>
    <scope>NUCLEOTIDE SEQUENCE [LARGE SCALE GENOMIC DNA]</scope>
    <source>
        <strain evidence="3">JCM 18326</strain>
    </source>
</reference>
<feature type="domain" description="Gcp-like" evidence="1">
    <location>
        <begin position="34"/>
        <end position="141"/>
    </location>
</feature>
<dbReference type="Pfam" id="PF00814">
    <property type="entry name" value="TsaD"/>
    <property type="match status" value="1"/>
</dbReference>